<evidence type="ECO:0000313" key="11">
    <source>
        <dbReference type="Proteomes" id="UP000076603"/>
    </source>
</evidence>
<reference evidence="10 11" key="1">
    <citation type="submission" date="2016-04" db="EMBL/GenBank/DDBJ databases">
        <title>Genome sequence of Clostridium magnum DSM 2767.</title>
        <authorList>
            <person name="Poehlein A."/>
            <person name="Uhlig R."/>
            <person name="Fischer R."/>
            <person name="Bahl H."/>
            <person name="Daniel R."/>
        </authorList>
    </citation>
    <scope>NUCLEOTIDE SEQUENCE [LARGE SCALE GENOMIC DNA]</scope>
    <source>
        <strain evidence="10 11">DSM 2767</strain>
    </source>
</reference>
<accession>A0A161WUB1</accession>
<evidence type="ECO:0000256" key="3">
    <source>
        <dbReference type="ARBA" id="ARBA00023125"/>
    </source>
</evidence>
<dbReference type="GO" id="GO:0006355">
    <property type="term" value="P:regulation of DNA-templated transcription"/>
    <property type="evidence" value="ECO:0007669"/>
    <property type="project" value="InterPro"/>
</dbReference>
<name>A0A161WUB1_9CLOT</name>
<evidence type="ECO:0000256" key="6">
    <source>
        <dbReference type="PROSITE-ProRule" id="PRU00169"/>
    </source>
</evidence>
<comment type="caution">
    <text evidence="10">The sequence shown here is derived from an EMBL/GenBank/DDBJ whole genome shotgun (WGS) entry which is preliminary data.</text>
</comment>
<evidence type="ECO:0000256" key="7">
    <source>
        <dbReference type="PROSITE-ProRule" id="PRU01091"/>
    </source>
</evidence>
<dbReference type="EMBL" id="LWAE01000005">
    <property type="protein sequence ID" value="KZL90478.1"/>
    <property type="molecule type" value="Genomic_DNA"/>
</dbReference>
<dbReference type="InterPro" id="IPR001789">
    <property type="entry name" value="Sig_transdc_resp-reg_receiver"/>
</dbReference>
<dbReference type="PROSITE" id="PS51755">
    <property type="entry name" value="OMPR_PHOB"/>
    <property type="match status" value="1"/>
</dbReference>
<dbReference type="Gene3D" id="1.10.10.10">
    <property type="entry name" value="Winged helix-like DNA-binding domain superfamily/Winged helix DNA-binding domain"/>
    <property type="match status" value="1"/>
</dbReference>
<dbReference type="OrthoDB" id="9790442at2"/>
<feature type="domain" description="OmpR/PhoB-type" evidence="9">
    <location>
        <begin position="126"/>
        <end position="223"/>
    </location>
</feature>
<dbReference type="Pfam" id="PF00072">
    <property type="entry name" value="Response_reg"/>
    <property type="match status" value="1"/>
</dbReference>
<evidence type="ECO:0000256" key="1">
    <source>
        <dbReference type="ARBA" id="ARBA00018672"/>
    </source>
</evidence>
<dbReference type="GO" id="GO:0032993">
    <property type="term" value="C:protein-DNA complex"/>
    <property type="evidence" value="ECO:0007669"/>
    <property type="project" value="TreeGrafter"/>
</dbReference>
<dbReference type="CDD" id="cd18159">
    <property type="entry name" value="REC_OmpR_NsrR-like"/>
    <property type="match status" value="1"/>
</dbReference>
<evidence type="ECO:0000256" key="2">
    <source>
        <dbReference type="ARBA" id="ARBA00023015"/>
    </source>
</evidence>
<keyword evidence="4" id="KW-0804">Transcription</keyword>
<dbReference type="GO" id="GO:0005829">
    <property type="term" value="C:cytosol"/>
    <property type="evidence" value="ECO:0007669"/>
    <property type="project" value="TreeGrafter"/>
</dbReference>
<keyword evidence="11" id="KW-1185">Reference proteome</keyword>
<dbReference type="InterPro" id="IPR016032">
    <property type="entry name" value="Sig_transdc_resp-reg_C-effctor"/>
</dbReference>
<dbReference type="SUPFAM" id="SSF46894">
    <property type="entry name" value="C-terminal effector domain of the bipartite response regulators"/>
    <property type="match status" value="1"/>
</dbReference>
<organism evidence="10 11">
    <name type="scientific">Clostridium magnum DSM 2767</name>
    <dbReference type="NCBI Taxonomy" id="1121326"/>
    <lineage>
        <taxon>Bacteria</taxon>
        <taxon>Bacillati</taxon>
        <taxon>Bacillota</taxon>
        <taxon>Clostridia</taxon>
        <taxon>Eubacteriales</taxon>
        <taxon>Clostridiaceae</taxon>
        <taxon>Clostridium</taxon>
    </lineage>
</organism>
<keyword evidence="6" id="KW-0597">Phosphoprotein</keyword>
<dbReference type="Pfam" id="PF00486">
    <property type="entry name" value="Trans_reg_C"/>
    <property type="match status" value="1"/>
</dbReference>
<dbReference type="Proteomes" id="UP000076603">
    <property type="component" value="Unassembled WGS sequence"/>
</dbReference>
<dbReference type="PATRIC" id="fig|1121326.3.peg.4309"/>
<keyword evidence="2" id="KW-0805">Transcription regulation</keyword>
<protein>
    <recommendedName>
        <fullName evidence="1">Stage 0 sporulation protein A homolog</fullName>
    </recommendedName>
</protein>
<dbReference type="Gene3D" id="3.40.50.2300">
    <property type="match status" value="1"/>
</dbReference>
<dbReference type="GO" id="GO:0000156">
    <property type="term" value="F:phosphorelay response regulator activity"/>
    <property type="evidence" value="ECO:0007669"/>
    <property type="project" value="TreeGrafter"/>
</dbReference>
<dbReference type="CDD" id="cd00383">
    <property type="entry name" value="trans_reg_C"/>
    <property type="match status" value="1"/>
</dbReference>
<gene>
    <name evidence="10" type="primary">graR_3</name>
    <name evidence="10" type="ORF">CLMAG_42490</name>
</gene>
<dbReference type="InterPro" id="IPR036388">
    <property type="entry name" value="WH-like_DNA-bd_sf"/>
</dbReference>
<dbReference type="PANTHER" id="PTHR48111:SF43">
    <property type="entry name" value="STAGE 0 SPORULATION PROTEIN A HOMOLOG"/>
    <property type="match status" value="1"/>
</dbReference>
<sequence>MYRILIVEDDIVIAKSMKNCLCQWNYETEYIVDFKDVIAELVQFDPHLVLLDISLPFFNGYHWCSQIRKISKVPIIFISSMSDNMNIIMAVNMGGDDFIAKPFDLNILVAKVQALLRRTYSFGGKMDVIEHKGVVLSLSNATLEYKDTKVELTKNEFKILQILLENIGKVTSRDAIMTRLWESDSYIDDNTLTVNVTRLRKKLSDIGICDFVKTKKGIGYMVE</sequence>
<comment type="function">
    <text evidence="5">May play the central regulatory role in sporulation. It may be an element of the effector pathway responsible for the activation of sporulation genes in response to nutritional stress. Spo0A may act in concert with spo0H (a sigma factor) to control the expression of some genes that are critical to the sporulation process.</text>
</comment>
<evidence type="ECO:0000259" key="9">
    <source>
        <dbReference type="PROSITE" id="PS51755"/>
    </source>
</evidence>
<dbReference type="InterPro" id="IPR001867">
    <property type="entry name" value="OmpR/PhoB-type_DNA-bd"/>
</dbReference>
<proteinExistence type="predicted"/>
<dbReference type="InterPro" id="IPR039420">
    <property type="entry name" value="WalR-like"/>
</dbReference>
<dbReference type="PROSITE" id="PS50110">
    <property type="entry name" value="RESPONSE_REGULATORY"/>
    <property type="match status" value="1"/>
</dbReference>
<dbReference type="InterPro" id="IPR011006">
    <property type="entry name" value="CheY-like_superfamily"/>
</dbReference>
<dbReference type="GO" id="GO:0000976">
    <property type="term" value="F:transcription cis-regulatory region binding"/>
    <property type="evidence" value="ECO:0007669"/>
    <property type="project" value="TreeGrafter"/>
</dbReference>
<evidence type="ECO:0000313" key="10">
    <source>
        <dbReference type="EMBL" id="KZL90478.1"/>
    </source>
</evidence>
<dbReference type="SUPFAM" id="SSF52172">
    <property type="entry name" value="CheY-like"/>
    <property type="match status" value="1"/>
</dbReference>
<feature type="modified residue" description="4-aspartylphosphate" evidence="6">
    <location>
        <position position="52"/>
    </location>
</feature>
<evidence type="ECO:0000259" key="8">
    <source>
        <dbReference type="PROSITE" id="PS50110"/>
    </source>
</evidence>
<dbReference type="SMART" id="SM00862">
    <property type="entry name" value="Trans_reg_C"/>
    <property type="match status" value="1"/>
</dbReference>
<dbReference type="SMART" id="SM00448">
    <property type="entry name" value="REC"/>
    <property type="match status" value="1"/>
</dbReference>
<keyword evidence="3 7" id="KW-0238">DNA-binding</keyword>
<feature type="domain" description="Response regulatory" evidence="8">
    <location>
        <begin position="3"/>
        <end position="116"/>
    </location>
</feature>
<dbReference type="STRING" id="1121326.CLMAG_42490"/>
<dbReference type="AlphaFoldDB" id="A0A161WUB1"/>
<dbReference type="RefSeq" id="WP_066626725.1">
    <property type="nucleotide sequence ID" value="NZ_FQXL01000008.1"/>
</dbReference>
<evidence type="ECO:0000256" key="5">
    <source>
        <dbReference type="ARBA" id="ARBA00024867"/>
    </source>
</evidence>
<feature type="DNA-binding region" description="OmpR/PhoB-type" evidence="7">
    <location>
        <begin position="126"/>
        <end position="223"/>
    </location>
</feature>
<evidence type="ECO:0000256" key="4">
    <source>
        <dbReference type="ARBA" id="ARBA00023163"/>
    </source>
</evidence>
<dbReference type="PANTHER" id="PTHR48111">
    <property type="entry name" value="REGULATOR OF RPOS"/>
    <property type="match status" value="1"/>
</dbReference>